<dbReference type="OrthoDB" id="10260249at2759"/>
<sequence length="1264" mass="145799">MSNWKLLLEEIKKNQQQTENKKPLINALDCLSDQIKSGEEIPNEFLESVIETLIKSLTFSNWNMNQTIFSIFCHVIIQAGKDRIVNFVSKFEKKEENSIENISKKNDILSVIFETILSDKRELRDISAQTLGSLSSVLNDQAFILVHDFLQTYSKSSNWQILEGIAMAIGYMVSRCKTISLQNFQEIFEILSSLTQFQAAANYSSYVRLAALKAFNKIIRSESIYKLQSTNQFSEFAGKIKEIFLTEINDDEINTRKQAAFLSSGLVLLQMSTLESDELKTKFVTETINELLGLANKITRWECLHGVCLSLTNLFSNQQCFLSITYDPNILKIVIETLEKFIQNQHSNEKRKNINMDTMGNSNNSALVALVNIFLGIFHLETEKNDLSKLMENLSLKESASSQFLSKHIIPQIDYLLETPFCKLIDGAESAVEILIKNAPIYMHPHISGVLVKIFKNMFHSSLPVRDAAIRAWRLGVANLKGIELIITKNSNVFDSHHLDFLLENSTEIIEKLRIDSRNNSYEVREAVYRGVAHLLSYLSNNKLFHDPNVVIKLVDILVYGSLDKTGKLSEFSRLAAIYALASFLDSSVYFDIFSSVQIFVDFVSQKIVPVIFQLLSSEEEEEIIGFSLDVVSAFSSKWSSIIQSTNTLFTPILILTNSPNENIRFHAFSSRSALVGNFSQALKQTPNFIESLINGFSGRFSLDPIDNPFEENRIAVARTISEIIVSKDFQEILFQTSSLLSKFINIIVQAYLNPENSQSKEMKMILIGIIYVVLFCLDEKSIDIIDPQIEELIDFVCSQDFWLSDSNENNENDPYANFDDDDNDNDNDNDDNDNDNDNNSTPFEQEILVVLEILLHLSNKFNNKKYSQKLSEFYTLFSKQFQKESNDNFLHQILTSKLKPNFQNINIISFIEGFITKNPSEIQPNIFQDLISIFSALQNSICDQNSSLKLTQFLLNIMEIKIQEKQFHESIIISFEIINRLLDKQIAKQIIPQIMNLFSKIKNLSESNENDDFSDEEIQDEFWIEKFGNFSFWIYCKSPFDHFSQKILLKTWELIDDTLQKKLVGFLLRKLELNQYLEKEIIDDNFQIETILEQKNFVELFQVFSLNFKNFNKDFISKLFSAIFEKKIKLINQENLEEMNVENWFEILINISRSDLKIRIEKELEFLGSLTSQKYFIEFSEGKLVVLVCLLCAEILRYSSIENDKEIVIDLIYSTLKRVFDGEDMIKFALERMCLFDKKGKVYFGIRDEKEKGKYNEGFSDNQ</sequence>
<accession>A0A9Q0LXM1</accession>
<dbReference type="Proteomes" id="UP001149090">
    <property type="component" value="Unassembled WGS sequence"/>
</dbReference>
<dbReference type="EMBL" id="JAPDFW010000035">
    <property type="protein sequence ID" value="KAJ5079175.1"/>
    <property type="molecule type" value="Genomic_DNA"/>
</dbReference>
<dbReference type="SUPFAM" id="SSF48371">
    <property type="entry name" value="ARM repeat"/>
    <property type="match status" value="1"/>
</dbReference>
<gene>
    <name evidence="2" type="ORF">M0811_14559</name>
</gene>
<protein>
    <submittedName>
        <fullName evidence="2">Cysteine and glycine-rich protein 2 binding protein</fullName>
    </submittedName>
</protein>
<name>A0A9Q0LXM1_ANAIG</name>
<dbReference type="InterPro" id="IPR011989">
    <property type="entry name" value="ARM-like"/>
</dbReference>
<dbReference type="InterPro" id="IPR016024">
    <property type="entry name" value="ARM-type_fold"/>
</dbReference>
<evidence type="ECO:0000313" key="3">
    <source>
        <dbReference type="Proteomes" id="UP001149090"/>
    </source>
</evidence>
<dbReference type="Gene3D" id="1.25.10.10">
    <property type="entry name" value="Leucine-rich Repeat Variant"/>
    <property type="match status" value="2"/>
</dbReference>
<feature type="compositionally biased region" description="Acidic residues" evidence="1">
    <location>
        <begin position="819"/>
        <end position="837"/>
    </location>
</feature>
<evidence type="ECO:0000313" key="2">
    <source>
        <dbReference type="EMBL" id="KAJ5079175.1"/>
    </source>
</evidence>
<feature type="region of interest" description="Disordered" evidence="1">
    <location>
        <begin position="809"/>
        <end position="842"/>
    </location>
</feature>
<proteinExistence type="predicted"/>
<comment type="caution">
    <text evidence="2">The sequence shown here is derived from an EMBL/GenBank/DDBJ whole genome shotgun (WGS) entry which is preliminary data.</text>
</comment>
<dbReference type="AlphaFoldDB" id="A0A9Q0LXM1"/>
<dbReference type="OMA" id="HASYPIK"/>
<reference evidence="2" key="1">
    <citation type="submission" date="2022-10" db="EMBL/GenBank/DDBJ databases">
        <title>Novel sulphate-reducing endosymbionts in the free-living metamonad Anaeramoeba.</title>
        <authorList>
            <person name="Jerlstrom-Hultqvist J."/>
            <person name="Cepicka I."/>
            <person name="Gallot-Lavallee L."/>
            <person name="Salas-Leiva D."/>
            <person name="Curtis B.A."/>
            <person name="Zahonova K."/>
            <person name="Pipaliya S."/>
            <person name="Dacks J."/>
            <person name="Roger A.J."/>
        </authorList>
    </citation>
    <scope>NUCLEOTIDE SEQUENCE</scope>
    <source>
        <strain evidence="2">BMAN</strain>
    </source>
</reference>
<keyword evidence="3" id="KW-1185">Reference proteome</keyword>
<evidence type="ECO:0000256" key="1">
    <source>
        <dbReference type="SAM" id="MobiDB-lite"/>
    </source>
</evidence>
<organism evidence="2 3">
    <name type="scientific">Anaeramoeba ignava</name>
    <name type="common">Anaerobic marine amoeba</name>
    <dbReference type="NCBI Taxonomy" id="1746090"/>
    <lineage>
        <taxon>Eukaryota</taxon>
        <taxon>Metamonada</taxon>
        <taxon>Anaeramoebidae</taxon>
        <taxon>Anaeramoeba</taxon>
    </lineage>
</organism>